<feature type="domain" description="RNA polymerase sigma-70 region 2" evidence="5">
    <location>
        <begin position="16"/>
        <end position="84"/>
    </location>
</feature>
<dbReference type="SUPFAM" id="SSF88946">
    <property type="entry name" value="Sigma2 domain of RNA polymerase sigma factors"/>
    <property type="match status" value="1"/>
</dbReference>
<comment type="caution">
    <text evidence="7">The sequence shown here is derived from an EMBL/GenBank/DDBJ whole genome shotgun (WGS) entry which is preliminary data.</text>
</comment>
<keyword evidence="2" id="KW-0805">Transcription regulation</keyword>
<accession>A0ABT2M2X5</accession>
<keyword evidence="4" id="KW-0804">Transcription</keyword>
<name>A0ABT2M2X5_9FIRM</name>
<sequence length="184" mass="22481">MKINNEKKKREITGWYEKYYRIMRARAHEIVGDYHIADDMVSEAFIKVFNNYEEIRKLEEPQIAFYLISIIRNISIDYTRKQKRENAHVNLGFEDNEIEKIPDDDESKYPEIIYARKELQDNLKKYMDKLSQRDAELIVYKYLWNMSEKEISEMFHIKQEQVHVYVGRAKKRLFKIIKKEMEIE</sequence>
<dbReference type="InterPro" id="IPR039425">
    <property type="entry name" value="RNA_pol_sigma-70-like"/>
</dbReference>
<evidence type="ECO:0000256" key="3">
    <source>
        <dbReference type="ARBA" id="ARBA00023082"/>
    </source>
</evidence>
<evidence type="ECO:0000256" key="1">
    <source>
        <dbReference type="ARBA" id="ARBA00010641"/>
    </source>
</evidence>
<dbReference type="InterPro" id="IPR014284">
    <property type="entry name" value="RNA_pol_sigma-70_dom"/>
</dbReference>
<evidence type="ECO:0000259" key="5">
    <source>
        <dbReference type="Pfam" id="PF04542"/>
    </source>
</evidence>
<dbReference type="Pfam" id="PF08281">
    <property type="entry name" value="Sigma70_r4_2"/>
    <property type="match status" value="1"/>
</dbReference>
<evidence type="ECO:0000259" key="6">
    <source>
        <dbReference type="Pfam" id="PF08281"/>
    </source>
</evidence>
<dbReference type="Proteomes" id="UP001431199">
    <property type="component" value="Unassembled WGS sequence"/>
</dbReference>
<dbReference type="RefSeq" id="WP_260979106.1">
    <property type="nucleotide sequence ID" value="NZ_JAODBU010000013.1"/>
</dbReference>
<dbReference type="Gene3D" id="1.10.10.10">
    <property type="entry name" value="Winged helix-like DNA-binding domain superfamily/Winged helix DNA-binding domain"/>
    <property type="match status" value="1"/>
</dbReference>
<dbReference type="PANTHER" id="PTHR43133:SF46">
    <property type="entry name" value="RNA POLYMERASE SIGMA-70 FACTOR ECF SUBFAMILY"/>
    <property type="match status" value="1"/>
</dbReference>
<dbReference type="PANTHER" id="PTHR43133">
    <property type="entry name" value="RNA POLYMERASE ECF-TYPE SIGMA FACTO"/>
    <property type="match status" value="1"/>
</dbReference>
<dbReference type="InterPro" id="IPR013324">
    <property type="entry name" value="RNA_pol_sigma_r3/r4-like"/>
</dbReference>
<dbReference type="InterPro" id="IPR007627">
    <property type="entry name" value="RNA_pol_sigma70_r2"/>
</dbReference>
<organism evidence="7 8">
    <name type="scientific">Eubacterium album</name>
    <dbReference type="NCBI Taxonomy" id="2978477"/>
    <lineage>
        <taxon>Bacteria</taxon>
        <taxon>Bacillati</taxon>
        <taxon>Bacillota</taxon>
        <taxon>Clostridia</taxon>
        <taxon>Eubacteriales</taxon>
        <taxon>Eubacteriaceae</taxon>
        <taxon>Eubacterium</taxon>
    </lineage>
</organism>
<dbReference type="SUPFAM" id="SSF88659">
    <property type="entry name" value="Sigma3 and sigma4 domains of RNA polymerase sigma factors"/>
    <property type="match status" value="1"/>
</dbReference>
<dbReference type="Pfam" id="PF04542">
    <property type="entry name" value="Sigma70_r2"/>
    <property type="match status" value="1"/>
</dbReference>
<gene>
    <name evidence="7" type="ORF">N5B56_12420</name>
</gene>
<keyword evidence="3" id="KW-0731">Sigma factor</keyword>
<comment type="similarity">
    <text evidence="1">Belongs to the sigma-70 factor family. ECF subfamily.</text>
</comment>
<dbReference type="NCBIfam" id="TIGR02937">
    <property type="entry name" value="sigma70-ECF"/>
    <property type="match status" value="1"/>
</dbReference>
<feature type="domain" description="RNA polymerase sigma factor 70 region 4 type 2" evidence="6">
    <location>
        <begin position="122"/>
        <end position="173"/>
    </location>
</feature>
<dbReference type="EMBL" id="JAODBU010000013">
    <property type="protein sequence ID" value="MCT7399874.1"/>
    <property type="molecule type" value="Genomic_DNA"/>
</dbReference>
<dbReference type="InterPro" id="IPR013249">
    <property type="entry name" value="RNA_pol_sigma70_r4_t2"/>
</dbReference>
<dbReference type="InterPro" id="IPR013325">
    <property type="entry name" value="RNA_pol_sigma_r2"/>
</dbReference>
<evidence type="ECO:0000256" key="2">
    <source>
        <dbReference type="ARBA" id="ARBA00023015"/>
    </source>
</evidence>
<evidence type="ECO:0000256" key="4">
    <source>
        <dbReference type="ARBA" id="ARBA00023163"/>
    </source>
</evidence>
<protein>
    <submittedName>
        <fullName evidence="7">Sigma-70 family RNA polymerase sigma factor</fullName>
    </submittedName>
</protein>
<reference evidence="7" key="1">
    <citation type="submission" date="2022-09" db="EMBL/GenBank/DDBJ databases">
        <title>Eubacterium sp. LFL-14 isolated from human feces.</title>
        <authorList>
            <person name="Liu F."/>
        </authorList>
    </citation>
    <scope>NUCLEOTIDE SEQUENCE</scope>
    <source>
        <strain evidence="7">LFL-14</strain>
    </source>
</reference>
<dbReference type="Gene3D" id="1.10.1740.10">
    <property type="match status" value="1"/>
</dbReference>
<evidence type="ECO:0000313" key="7">
    <source>
        <dbReference type="EMBL" id="MCT7399874.1"/>
    </source>
</evidence>
<evidence type="ECO:0000313" key="8">
    <source>
        <dbReference type="Proteomes" id="UP001431199"/>
    </source>
</evidence>
<dbReference type="InterPro" id="IPR036388">
    <property type="entry name" value="WH-like_DNA-bd_sf"/>
</dbReference>
<proteinExistence type="inferred from homology"/>
<keyword evidence="8" id="KW-1185">Reference proteome</keyword>